<reference evidence="1 2" key="1">
    <citation type="journal article" date="2021" name="Plant Biotechnol. J.">
        <title>Multi-omics assisted identification of the key and species-specific regulatory components of drought-tolerant mechanisms in Gossypium stocksii.</title>
        <authorList>
            <person name="Yu D."/>
            <person name="Ke L."/>
            <person name="Zhang D."/>
            <person name="Wu Y."/>
            <person name="Sun Y."/>
            <person name="Mei J."/>
            <person name="Sun J."/>
            <person name="Sun Y."/>
        </authorList>
    </citation>
    <scope>NUCLEOTIDE SEQUENCE [LARGE SCALE GENOMIC DNA]</scope>
    <source>
        <strain evidence="2">cv. E1</strain>
        <tissue evidence="1">Leaf</tissue>
    </source>
</reference>
<dbReference type="Proteomes" id="UP000828251">
    <property type="component" value="Unassembled WGS sequence"/>
</dbReference>
<evidence type="ECO:0000313" key="2">
    <source>
        <dbReference type="Proteomes" id="UP000828251"/>
    </source>
</evidence>
<dbReference type="EMBL" id="JAIQCV010000009">
    <property type="protein sequence ID" value="KAH1064119.1"/>
    <property type="molecule type" value="Genomic_DNA"/>
</dbReference>
<accession>A0A9D3ZSR5</accession>
<dbReference type="AlphaFoldDB" id="A0A9D3ZSR5"/>
<sequence length="76" mass="8207">MSMSKGDINGRETAIVTTGLEHVTTVPKFKLRKVSAVRDFLPGCGRGVTTDLGLHRQITVDQGKYSCPSVLVIMST</sequence>
<protein>
    <submittedName>
        <fullName evidence="1">Uncharacterized protein</fullName>
    </submittedName>
</protein>
<name>A0A9D3ZSR5_9ROSI</name>
<proteinExistence type="predicted"/>
<evidence type="ECO:0000313" key="1">
    <source>
        <dbReference type="EMBL" id="KAH1064119.1"/>
    </source>
</evidence>
<keyword evidence="2" id="KW-1185">Reference proteome</keyword>
<organism evidence="1 2">
    <name type="scientific">Gossypium stocksii</name>
    <dbReference type="NCBI Taxonomy" id="47602"/>
    <lineage>
        <taxon>Eukaryota</taxon>
        <taxon>Viridiplantae</taxon>
        <taxon>Streptophyta</taxon>
        <taxon>Embryophyta</taxon>
        <taxon>Tracheophyta</taxon>
        <taxon>Spermatophyta</taxon>
        <taxon>Magnoliopsida</taxon>
        <taxon>eudicotyledons</taxon>
        <taxon>Gunneridae</taxon>
        <taxon>Pentapetalae</taxon>
        <taxon>rosids</taxon>
        <taxon>malvids</taxon>
        <taxon>Malvales</taxon>
        <taxon>Malvaceae</taxon>
        <taxon>Malvoideae</taxon>
        <taxon>Gossypium</taxon>
    </lineage>
</organism>
<comment type="caution">
    <text evidence="1">The sequence shown here is derived from an EMBL/GenBank/DDBJ whole genome shotgun (WGS) entry which is preliminary data.</text>
</comment>
<gene>
    <name evidence="1" type="ORF">J1N35_029106</name>
</gene>